<dbReference type="RefSeq" id="WP_144041085.1">
    <property type="nucleotide sequence ID" value="NZ_BMPL01000017.1"/>
</dbReference>
<dbReference type="PROSITE" id="PS51318">
    <property type="entry name" value="TAT"/>
    <property type="match status" value="1"/>
</dbReference>
<dbReference type="InterPro" id="IPR003953">
    <property type="entry name" value="FAD-dep_OxRdtase_2_FAD-bd"/>
</dbReference>
<dbReference type="AlphaFoldDB" id="A0A553JLT9"/>
<comment type="caution">
    <text evidence="9">The sequence shown here is derived from an EMBL/GenBank/DDBJ whole genome shotgun (WGS) entry which is preliminary data.</text>
</comment>
<name>A0A553JLT9_SHEHA</name>
<evidence type="ECO:0000313" key="9">
    <source>
        <dbReference type="EMBL" id="TRY13429.1"/>
    </source>
</evidence>
<dbReference type="InterPro" id="IPR027477">
    <property type="entry name" value="Succ_DH/fumarate_Rdtase_cat_sf"/>
</dbReference>
<dbReference type="InterPro" id="IPR010960">
    <property type="entry name" value="Flavocytochrome_c"/>
</dbReference>
<dbReference type="InterPro" id="IPR036188">
    <property type="entry name" value="FAD/NAD-bd_sf"/>
</dbReference>
<dbReference type="EMBL" id="VKGK01000019">
    <property type="protein sequence ID" value="TRY13429.1"/>
    <property type="molecule type" value="Genomic_DNA"/>
</dbReference>
<comment type="subcellular location">
    <subcellularLocation>
        <location evidence="2">Cell envelope</location>
    </subcellularLocation>
</comment>
<dbReference type="InterPro" id="IPR019546">
    <property type="entry name" value="TAT_signal_bac_arc"/>
</dbReference>
<dbReference type="GO" id="GO:0030313">
    <property type="term" value="C:cell envelope"/>
    <property type="evidence" value="ECO:0007669"/>
    <property type="project" value="UniProtKB-SubCell"/>
</dbReference>
<evidence type="ECO:0000256" key="5">
    <source>
        <dbReference type="ARBA" id="ARBA00022827"/>
    </source>
</evidence>
<feature type="domain" description="FAD-dependent oxidoreductase 2 FAD-binding" evidence="8">
    <location>
        <begin position="42"/>
        <end position="482"/>
    </location>
</feature>
<evidence type="ECO:0000256" key="3">
    <source>
        <dbReference type="ARBA" id="ARBA00022630"/>
    </source>
</evidence>
<dbReference type="SUPFAM" id="SSF51905">
    <property type="entry name" value="FAD/NAD(P)-binding domain"/>
    <property type="match status" value="1"/>
</dbReference>
<protein>
    <submittedName>
        <fullName evidence="9">Flavocytochrome c</fullName>
    </submittedName>
</protein>
<evidence type="ECO:0000256" key="1">
    <source>
        <dbReference type="ARBA" id="ARBA00001974"/>
    </source>
</evidence>
<dbReference type="InterPro" id="IPR050315">
    <property type="entry name" value="FAD-oxidoreductase_2"/>
</dbReference>
<dbReference type="GO" id="GO:0010181">
    <property type="term" value="F:FMN binding"/>
    <property type="evidence" value="ECO:0007669"/>
    <property type="project" value="InterPro"/>
</dbReference>
<dbReference type="PANTHER" id="PTHR43400:SF7">
    <property type="entry name" value="FAD-DEPENDENT OXIDOREDUCTASE 2 FAD BINDING DOMAIN-CONTAINING PROTEIN"/>
    <property type="match status" value="1"/>
</dbReference>
<feature type="signal peptide" evidence="7">
    <location>
        <begin position="1"/>
        <end position="29"/>
    </location>
</feature>
<evidence type="ECO:0000256" key="4">
    <source>
        <dbReference type="ARBA" id="ARBA00022729"/>
    </source>
</evidence>
<dbReference type="OrthoDB" id="9148689at2"/>
<dbReference type="InterPro" id="IPR006311">
    <property type="entry name" value="TAT_signal"/>
</dbReference>
<keyword evidence="4 7" id="KW-0732">Signal</keyword>
<dbReference type="SUPFAM" id="SSF56425">
    <property type="entry name" value="Succinate dehydrogenase/fumarate reductase flavoprotein, catalytic domain"/>
    <property type="match status" value="1"/>
</dbReference>
<accession>A0A553JLT9</accession>
<dbReference type="GO" id="GO:0016491">
    <property type="term" value="F:oxidoreductase activity"/>
    <property type="evidence" value="ECO:0007669"/>
    <property type="project" value="UniProtKB-KW"/>
</dbReference>
<keyword evidence="10" id="KW-1185">Reference proteome</keyword>
<feature type="chain" id="PRO_5022261891" evidence="7">
    <location>
        <begin position="30"/>
        <end position="504"/>
    </location>
</feature>
<dbReference type="PANTHER" id="PTHR43400">
    <property type="entry name" value="FUMARATE REDUCTASE"/>
    <property type="match status" value="1"/>
</dbReference>
<organism evidence="9 10">
    <name type="scientific">Shewanella hanedai</name>
    <name type="common">Alteromonas hanedai</name>
    <dbReference type="NCBI Taxonomy" id="25"/>
    <lineage>
        <taxon>Bacteria</taxon>
        <taxon>Pseudomonadati</taxon>
        <taxon>Pseudomonadota</taxon>
        <taxon>Gammaproteobacteria</taxon>
        <taxon>Alteromonadales</taxon>
        <taxon>Shewanellaceae</taxon>
        <taxon>Shewanella</taxon>
    </lineage>
</organism>
<evidence type="ECO:0000256" key="7">
    <source>
        <dbReference type="RuleBase" id="RU366062"/>
    </source>
</evidence>
<reference evidence="10" key="1">
    <citation type="submission" date="2019-07" db="EMBL/GenBank/DDBJ databases">
        <title>Shewanella sp. YLB-08 draft genomic sequence.</title>
        <authorList>
            <person name="Yu L."/>
        </authorList>
    </citation>
    <scope>NUCLEOTIDE SEQUENCE [LARGE SCALE GENOMIC DNA]</scope>
    <source>
        <strain evidence="10">JCM 20706</strain>
    </source>
</reference>
<dbReference type="NCBIfam" id="TIGR01813">
    <property type="entry name" value="flavo_cyto_c"/>
    <property type="match status" value="1"/>
</dbReference>
<evidence type="ECO:0000259" key="8">
    <source>
        <dbReference type="Pfam" id="PF00890"/>
    </source>
</evidence>
<evidence type="ECO:0000313" key="10">
    <source>
        <dbReference type="Proteomes" id="UP000318126"/>
    </source>
</evidence>
<evidence type="ECO:0000256" key="6">
    <source>
        <dbReference type="ARBA" id="ARBA00023002"/>
    </source>
</evidence>
<evidence type="ECO:0000256" key="2">
    <source>
        <dbReference type="ARBA" id="ARBA00004196"/>
    </source>
</evidence>
<sequence>MQGRRNFLKLSAGAAVGSLAATLPSTVQANTCHEINWDETFDVIIIGSGFAGLSAAINLKRSGIKSVLVLEKMMQFGGNSAINGGWFAVPKNPIQLSQGILDDSPEELVNDQVTAGRGMASKEHLQAIANHALDSYHLCVDSGVKFREGFNMLVGGHNKARAIRTVDGTGGEITRNLYQVAKNEGGDLRLQQYVEDFVMDGNRIIGLKVRSGFRYPNLSTGEITHIKTNKVVIATGGFAMNKQLCNLLDPSIDPTMDCTNAKGATGEVTLTAMSHGAMPVHMNMIQTGHWGSPDEGGFGWSNALLSITFHEGMIASVLDGNRFMNERLDRKYCSDRILAQRNPDNTPAYPIAFFNYNDYPNDDRVVRALRDEMAWKVDSIEELAAKFDVDASALKASITLHNKHVENREDPLFGRLMDTAKHLTPPFVVSRIWPKVHYCMGGLKTDVDGRVIGSKNLAPLPNLYAIGEATGGVHGVNRLSSCACLEGLAGGFIVSKTINTDMEV</sequence>
<dbReference type="Proteomes" id="UP000318126">
    <property type="component" value="Unassembled WGS sequence"/>
</dbReference>
<dbReference type="Pfam" id="PF00890">
    <property type="entry name" value="FAD_binding_2"/>
    <property type="match status" value="1"/>
</dbReference>
<dbReference type="Gene3D" id="3.50.50.60">
    <property type="entry name" value="FAD/NAD(P)-binding domain"/>
    <property type="match status" value="1"/>
</dbReference>
<comment type="cofactor">
    <cofactor evidence="1">
        <name>FAD</name>
        <dbReference type="ChEBI" id="CHEBI:57692"/>
    </cofactor>
</comment>
<comment type="similarity">
    <text evidence="7">Belongs to the FAD-dependent oxidoreductase 2 family. FRD/SDH subfamily.</text>
</comment>
<dbReference type="Gene3D" id="3.90.700.10">
    <property type="entry name" value="Succinate dehydrogenase/fumarate reductase flavoprotein, catalytic domain"/>
    <property type="match status" value="1"/>
</dbReference>
<keyword evidence="6 7" id="KW-0560">Oxidoreductase</keyword>
<dbReference type="NCBIfam" id="TIGR01409">
    <property type="entry name" value="TAT_signal_seq"/>
    <property type="match status" value="1"/>
</dbReference>
<keyword evidence="5 7" id="KW-0274">FAD</keyword>
<gene>
    <name evidence="9" type="ORF">FN961_15480</name>
</gene>
<proteinExistence type="inferred from homology"/>
<keyword evidence="3 7" id="KW-0285">Flavoprotein</keyword>